<sequence>MNAERPPEFTEEECTPATYHVCLEAYFDAHSIEDFTKTRAVLIAEQCGESGAGTVSPRYGVSSGIWKSSTLQNSMRSLPVMLSSGNCTKRGKVPRISLRKFNS</sequence>
<dbReference type="AlphaFoldDB" id="A0A9J6FCJ1"/>
<evidence type="ECO:0000313" key="2">
    <source>
        <dbReference type="Proteomes" id="UP000821853"/>
    </source>
</evidence>
<dbReference type="VEuPathDB" id="VectorBase:HLOH_051768"/>
<proteinExistence type="predicted"/>
<dbReference type="EMBL" id="JABSTR010000001">
    <property type="protein sequence ID" value="KAH9360519.1"/>
    <property type="molecule type" value="Genomic_DNA"/>
</dbReference>
<dbReference type="Proteomes" id="UP000821853">
    <property type="component" value="Chromosome 1"/>
</dbReference>
<name>A0A9J6FCJ1_HAELO</name>
<comment type="caution">
    <text evidence="1">The sequence shown here is derived from an EMBL/GenBank/DDBJ whole genome shotgun (WGS) entry which is preliminary data.</text>
</comment>
<evidence type="ECO:0000313" key="1">
    <source>
        <dbReference type="EMBL" id="KAH9360519.1"/>
    </source>
</evidence>
<organism evidence="1 2">
    <name type="scientific">Haemaphysalis longicornis</name>
    <name type="common">Bush tick</name>
    <dbReference type="NCBI Taxonomy" id="44386"/>
    <lineage>
        <taxon>Eukaryota</taxon>
        <taxon>Metazoa</taxon>
        <taxon>Ecdysozoa</taxon>
        <taxon>Arthropoda</taxon>
        <taxon>Chelicerata</taxon>
        <taxon>Arachnida</taxon>
        <taxon>Acari</taxon>
        <taxon>Parasitiformes</taxon>
        <taxon>Ixodida</taxon>
        <taxon>Ixodoidea</taxon>
        <taxon>Ixodidae</taxon>
        <taxon>Haemaphysalinae</taxon>
        <taxon>Haemaphysalis</taxon>
    </lineage>
</organism>
<accession>A0A9J6FCJ1</accession>
<reference evidence="1 2" key="1">
    <citation type="journal article" date="2020" name="Cell">
        <title>Large-Scale Comparative Analyses of Tick Genomes Elucidate Their Genetic Diversity and Vector Capacities.</title>
        <authorList>
            <consortium name="Tick Genome and Microbiome Consortium (TIGMIC)"/>
            <person name="Jia N."/>
            <person name="Wang J."/>
            <person name="Shi W."/>
            <person name="Du L."/>
            <person name="Sun Y."/>
            <person name="Zhan W."/>
            <person name="Jiang J.F."/>
            <person name="Wang Q."/>
            <person name="Zhang B."/>
            <person name="Ji P."/>
            <person name="Bell-Sakyi L."/>
            <person name="Cui X.M."/>
            <person name="Yuan T.T."/>
            <person name="Jiang B.G."/>
            <person name="Yang W.F."/>
            <person name="Lam T.T."/>
            <person name="Chang Q.C."/>
            <person name="Ding S.J."/>
            <person name="Wang X.J."/>
            <person name="Zhu J.G."/>
            <person name="Ruan X.D."/>
            <person name="Zhao L."/>
            <person name="Wei J.T."/>
            <person name="Ye R.Z."/>
            <person name="Que T.C."/>
            <person name="Du C.H."/>
            <person name="Zhou Y.H."/>
            <person name="Cheng J.X."/>
            <person name="Dai P.F."/>
            <person name="Guo W.B."/>
            <person name="Han X.H."/>
            <person name="Huang E.J."/>
            <person name="Li L.F."/>
            <person name="Wei W."/>
            <person name="Gao Y.C."/>
            <person name="Liu J.Z."/>
            <person name="Shao H.Z."/>
            <person name="Wang X."/>
            <person name="Wang C.C."/>
            <person name="Yang T.C."/>
            <person name="Huo Q.B."/>
            <person name="Li W."/>
            <person name="Chen H.Y."/>
            <person name="Chen S.E."/>
            <person name="Zhou L.G."/>
            <person name="Ni X.B."/>
            <person name="Tian J.H."/>
            <person name="Sheng Y."/>
            <person name="Liu T."/>
            <person name="Pan Y.S."/>
            <person name="Xia L.Y."/>
            <person name="Li J."/>
            <person name="Zhao F."/>
            <person name="Cao W.C."/>
        </authorList>
    </citation>
    <scope>NUCLEOTIDE SEQUENCE [LARGE SCALE GENOMIC DNA]</scope>
    <source>
        <strain evidence="1">HaeL-2018</strain>
    </source>
</reference>
<keyword evidence="2" id="KW-1185">Reference proteome</keyword>
<protein>
    <submittedName>
        <fullName evidence="1">Uncharacterized protein</fullName>
    </submittedName>
</protein>
<gene>
    <name evidence="1" type="ORF">HPB48_019025</name>
</gene>